<evidence type="ECO:0000256" key="7">
    <source>
        <dbReference type="ARBA" id="ARBA00022840"/>
    </source>
</evidence>
<dbReference type="EMBL" id="SGPL01000002">
    <property type="protein sequence ID" value="THH21478.1"/>
    <property type="molecule type" value="Genomic_DNA"/>
</dbReference>
<keyword evidence="5 9" id="KW-0547">Nucleotide-binding</keyword>
<dbReference type="GO" id="GO:0005524">
    <property type="term" value="F:ATP binding"/>
    <property type="evidence" value="ECO:0007669"/>
    <property type="project" value="UniProtKB-UniRule"/>
</dbReference>
<dbReference type="InterPro" id="IPR017441">
    <property type="entry name" value="Protein_kinase_ATP_BS"/>
</dbReference>
<dbReference type="SUPFAM" id="SSF46689">
    <property type="entry name" value="Homeodomain-like"/>
    <property type="match status" value="1"/>
</dbReference>
<dbReference type="EC" id="2.7.11.1" evidence="2"/>
<feature type="compositionally biased region" description="Basic residues" evidence="10">
    <location>
        <begin position="228"/>
        <end position="237"/>
    </location>
</feature>
<reference evidence="12 13" key="1">
    <citation type="submission" date="2019-02" db="EMBL/GenBank/DDBJ databases">
        <title>Genome sequencing of the rare red list fungi Bondarzewia mesenterica.</title>
        <authorList>
            <person name="Buettner E."/>
            <person name="Kellner H."/>
        </authorList>
    </citation>
    <scope>NUCLEOTIDE SEQUENCE [LARGE SCALE GENOMIC DNA]</scope>
    <source>
        <strain evidence="12 13">DSM 108281</strain>
    </source>
</reference>
<keyword evidence="7 9" id="KW-0067">ATP-binding</keyword>
<evidence type="ECO:0000313" key="13">
    <source>
        <dbReference type="Proteomes" id="UP000310158"/>
    </source>
</evidence>
<dbReference type="SMART" id="SM00220">
    <property type="entry name" value="S_TKc"/>
    <property type="match status" value="1"/>
</dbReference>
<feature type="region of interest" description="Disordered" evidence="10">
    <location>
        <begin position="1"/>
        <end position="23"/>
    </location>
</feature>
<feature type="region of interest" description="Disordered" evidence="10">
    <location>
        <begin position="218"/>
        <end position="312"/>
    </location>
</feature>
<dbReference type="PROSITE" id="PS50011">
    <property type="entry name" value="PROTEIN_KINASE_DOM"/>
    <property type="match status" value="1"/>
</dbReference>
<dbReference type="PANTHER" id="PTHR24058">
    <property type="entry name" value="DUAL SPECIFICITY PROTEIN KINASE"/>
    <property type="match status" value="1"/>
</dbReference>
<dbReference type="InterPro" id="IPR015010">
    <property type="entry name" value="TERF2IP_Myb"/>
</dbReference>
<evidence type="ECO:0000256" key="6">
    <source>
        <dbReference type="ARBA" id="ARBA00022777"/>
    </source>
</evidence>
<dbReference type="InterPro" id="IPR037175">
    <property type="entry name" value="KFase_sf"/>
</dbReference>
<dbReference type="FunFam" id="1.10.510.10:FF:000078">
    <property type="entry name" value="Serine/threonine-protein kinase PRP4 homolog"/>
    <property type="match status" value="1"/>
</dbReference>
<dbReference type="CDD" id="cd14135">
    <property type="entry name" value="STKc_PRP4"/>
    <property type="match status" value="1"/>
</dbReference>
<feature type="compositionally biased region" description="Basic and acidic residues" evidence="10">
    <location>
        <begin position="302"/>
        <end position="312"/>
    </location>
</feature>
<dbReference type="PROSITE" id="PS00107">
    <property type="entry name" value="PROTEIN_KINASE_ATP"/>
    <property type="match status" value="1"/>
</dbReference>
<dbReference type="SUPFAM" id="SSF56112">
    <property type="entry name" value="Protein kinase-like (PK-like)"/>
    <property type="match status" value="1"/>
</dbReference>
<feature type="compositionally biased region" description="Basic and acidic residues" evidence="10">
    <location>
        <begin position="655"/>
        <end position="672"/>
    </location>
</feature>
<organism evidence="12 13">
    <name type="scientific">Bondarzewia mesenterica</name>
    <dbReference type="NCBI Taxonomy" id="1095465"/>
    <lineage>
        <taxon>Eukaryota</taxon>
        <taxon>Fungi</taxon>
        <taxon>Dikarya</taxon>
        <taxon>Basidiomycota</taxon>
        <taxon>Agaricomycotina</taxon>
        <taxon>Agaricomycetes</taxon>
        <taxon>Russulales</taxon>
        <taxon>Bondarzewiaceae</taxon>
        <taxon>Bondarzewia</taxon>
    </lineage>
</organism>
<accession>A0A4S4M9Y5</accession>
<dbReference type="InterPro" id="IPR011009">
    <property type="entry name" value="Kinase-like_dom_sf"/>
</dbReference>
<dbReference type="PANTHER" id="PTHR24058:SF103">
    <property type="entry name" value="SERINE_THREONINE-PROTEIN KINASE PRP4 HOMOLOG"/>
    <property type="match status" value="1"/>
</dbReference>
<feature type="compositionally biased region" description="Acidic residues" evidence="10">
    <location>
        <begin position="270"/>
        <end position="283"/>
    </location>
</feature>
<comment type="similarity">
    <text evidence="8">Belongs to the protein kinase superfamily. CMGC Ser/Thr protein kinase family.</text>
</comment>
<dbReference type="InterPro" id="IPR008271">
    <property type="entry name" value="Ser/Thr_kinase_AS"/>
</dbReference>
<dbReference type="GO" id="GO:0045292">
    <property type="term" value="P:mRNA cis splicing, via spliceosome"/>
    <property type="evidence" value="ECO:0007669"/>
    <property type="project" value="InterPro"/>
</dbReference>
<sequence length="1586" mass="179804">MAKSTRAISTSPGLEDPYDSDNSEESIDLTNLFREEDGKQTYFYLDEELSLERHDRHELVAKIRLHGGLVTRYEEKANVILAKSSQRRIFQLKYHPEKTTWAEGPGFVDECIRKRKYEHAPVSFRNIGGRAGKRTRVEFTDTDEDHLCRFLARRIPDSKNGGRSGNGVYKDLMNRAQEFNLDLWAKRHTWQSWREHYVKNAERLDRIIAAYVELDPPRKDGKGQYGFKRMKPKRKRVYHSDSSEEEEDGEDEDQQDEGHSQQEMKALPHEEEEEEEVEGGDMEVEVHDVGEGEIQTESVPQESHRQLLEERRDAAVESEVDYFEQHDELIDNFPAPSPVPMYPPTNANPSMYINVSEPDVAPQPAPITETWKSRLIKKFAQRSPVIIEDDPPFRNTRSRSQSVEPAAPPAKRQKVTRETQSRGNGKSAALPFVQEGEEDVAGEGDETIRDVASVEAKLDNAGEVDGVDQVADGLSSDDQKTSRRLQTLSHRERRPGYTSDHDDMQAGYDTEDDIIEKMVRKLPRSQRLSGSMRSKRPYEGGSESEYRKKPRESEEPRDWRDVHLRSPRPKGHSDRRERVDNRYRADYGDRGRDFERRSSRDYSRERGRPDDYDRDRDRRHPDRERHGGHLRREAPLRHTPISPRESANGHLRHSKAPESDKEEGEISPHRTPEPTPAPSHSVLPSTSTETDAVSARPPSLEPEIELSTSPKSVEQKLAERRARRQAILAKYAGASSVNTTGASPSPGPSSAVQPPQTPLPVSDRISQSRSLNGTPATSGIRGTPNVEDSATQRQMSSSASPTPDVFELAKQGEEEDAQAEAQAQARQDGGREQISAADYDPSLDRREDEQRRVRGTKEEEDIDVVEEEEEEEEDLDDMFAAVTSERKRKRKVSKVKKVVKPAAPALITTTLDSAADSEGYYQVILGEQLDGGRYQVFSSLGKGMFANVVRARVLSGESGEVSKEVAIKIIRSQETMYKAGLKEVQILNKLMQADPDDKKHVVRLERTFEHRGHLCLVFESLSMNLRDVVKRFGKDVGLNIRAVRAYAHQLFLAMSLLRKCNVMHADIKPDNILVNEQKTLLKLCDLGSASDASENDITPYLVSRFYRAPEIILGIPYDPALDIWSIGCTLYELYTGKILFPGRSNNQMLLLMMELRGRFNSKMIKRAKFGDVYFDEMGVFQSIEKDRVTSSDVIRKVHIAKPTRDLRARLMPAASAHIKDDERKLLTSFVDLLEKCLRLKISSPGLESPYAREMASRIKAIAAHLESDNRGSLPSFDELPRFRDMPGCAWDVWGPDDQLGTVNLLTDEVVRRAAQEEIKTGKTVSLNWPLNFPEKPMFHRRQPHVHSYLKDDTPIRDDEIHINTQSGTQWDGMRHFPIIEYEMLYKGVPARSLKQGQYAMSDPNNIDPELIKLGIHNWAQHGICGRGVFLDMVRYFTKNGSPLPYDPWTTHGITVPELEACAREQGVTFRTGDILILRVGFIQKYYSVSQAERDALAGKPETLRSWGKFSTATIVGCRRLHAYADIHYKALGHANWSAQNRDGTLFFFSSWPLNLLGGTASPPNAAVGQPISLLEIYSSSLLQAFF</sequence>
<feature type="compositionally biased region" description="Low complexity" evidence="10">
    <location>
        <begin position="741"/>
        <end position="754"/>
    </location>
</feature>
<dbReference type="Gene3D" id="1.10.510.10">
    <property type="entry name" value="Transferase(Phosphotransferase) domain 1"/>
    <property type="match status" value="1"/>
</dbReference>
<keyword evidence="3" id="KW-0723">Serine/threonine-protein kinase</keyword>
<feature type="compositionally biased region" description="Basic and acidic residues" evidence="10">
    <location>
        <begin position="256"/>
        <end position="269"/>
    </location>
</feature>
<dbReference type="CDD" id="cd11655">
    <property type="entry name" value="rap1_myb-like"/>
    <property type="match status" value="1"/>
</dbReference>
<protein>
    <recommendedName>
        <fullName evidence="2">non-specific serine/threonine protein kinase</fullName>
        <ecNumber evidence="2">2.7.11.1</ecNumber>
    </recommendedName>
</protein>
<keyword evidence="13" id="KW-1185">Reference proteome</keyword>
<evidence type="ECO:0000259" key="11">
    <source>
        <dbReference type="PROSITE" id="PS50011"/>
    </source>
</evidence>
<feature type="compositionally biased region" description="Polar residues" evidence="10">
    <location>
        <begin position="682"/>
        <end position="691"/>
    </location>
</feature>
<dbReference type="Gene3D" id="3.30.200.20">
    <property type="entry name" value="Phosphorylase Kinase, domain 1"/>
    <property type="match status" value="1"/>
</dbReference>
<feature type="domain" description="Protein kinase" evidence="11">
    <location>
        <begin position="934"/>
        <end position="1265"/>
    </location>
</feature>
<dbReference type="Pfam" id="PF08914">
    <property type="entry name" value="Myb_Rap1"/>
    <property type="match status" value="1"/>
</dbReference>
<dbReference type="InterPro" id="IPR000719">
    <property type="entry name" value="Prot_kinase_dom"/>
</dbReference>
<evidence type="ECO:0000313" key="12">
    <source>
        <dbReference type="EMBL" id="THH21478.1"/>
    </source>
</evidence>
<name>A0A4S4M9Y5_9AGAM</name>
<dbReference type="GO" id="GO:0004674">
    <property type="term" value="F:protein serine/threonine kinase activity"/>
    <property type="evidence" value="ECO:0007669"/>
    <property type="project" value="UniProtKB-KW"/>
</dbReference>
<dbReference type="InterPro" id="IPR044092">
    <property type="entry name" value="STKc_PRP4"/>
</dbReference>
<dbReference type="GO" id="GO:0004061">
    <property type="term" value="F:arylformamidase activity"/>
    <property type="evidence" value="ECO:0007669"/>
    <property type="project" value="InterPro"/>
</dbReference>
<dbReference type="Proteomes" id="UP000310158">
    <property type="component" value="Unassembled WGS sequence"/>
</dbReference>
<proteinExistence type="inferred from homology"/>
<comment type="caution">
    <text evidence="12">The sequence shown here is derived from an EMBL/GenBank/DDBJ whole genome shotgun (WGS) entry which is preliminary data.</text>
</comment>
<feature type="compositionally biased region" description="Basic and acidic residues" evidence="10">
    <location>
        <begin position="571"/>
        <end position="636"/>
    </location>
</feature>
<evidence type="ECO:0000256" key="3">
    <source>
        <dbReference type="ARBA" id="ARBA00022527"/>
    </source>
</evidence>
<feature type="region of interest" description="Disordered" evidence="10">
    <location>
        <begin position="386"/>
        <end position="876"/>
    </location>
</feature>
<feature type="compositionally biased region" description="Polar residues" evidence="10">
    <location>
        <begin position="786"/>
        <end position="801"/>
    </location>
</feature>
<feature type="compositionally biased region" description="Basic and acidic residues" evidence="10">
    <location>
        <begin position="544"/>
        <end position="564"/>
    </location>
</feature>
<evidence type="ECO:0000256" key="9">
    <source>
        <dbReference type="PROSITE-ProRule" id="PRU10141"/>
    </source>
</evidence>
<evidence type="ECO:0000256" key="10">
    <source>
        <dbReference type="SAM" id="MobiDB-lite"/>
    </source>
</evidence>
<feature type="compositionally biased region" description="Basic and acidic residues" evidence="10">
    <location>
        <begin position="842"/>
        <end position="857"/>
    </location>
</feature>
<dbReference type="Gene3D" id="3.50.30.50">
    <property type="entry name" value="Putative cyclase"/>
    <property type="match status" value="1"/>
</dbReference>
<feature type="binding site" evidence="9">
    <location>
        <position position="968"/>
    </location>
    <ligand>
        <name>ATP</name>
        <dbReference type="ChEBI" id="CHEBI:30616"/>
    </ligand>
</feature>
<dbReference type="Pfam" id="PF04199">
    <property type="entry name" value="Cyclase"/>
    <property type="match status" value="1"/>
</dbReference>
<dbReference type="PROSITE" id="PS00108">
    <property type="entry name" value="PROTEIN_KINASE_ST"/>
    <property type="match status" value="1"/>
</dbReference>
<evidence type="ECO:0000256" key="2">
    <source>
        <dbReference type="ARBA" id="ARBA00012513"/>
    </source>
</evidence>
<comment type="similarity">
    <text evidence="1">Belongs to the Cyclase 1 superfamily.</text>
</comment>
<feature type="compositionally biased region" description="Polar residues" evidence="10">
    <location>
        <begin position="1"/>
        <end position="12"/>
    </location>
</feature>
<evidence type="ECO:0000256" key="1">
    <source>
        <dbReference type="ARBA" id="ARBA00007865"/>
    </source>
</evidence>
<dbReference type="InterPro" id="IPR007325">
    <property type="entry name" value="KFase/CYL"/>
</dbReference>
<keyword evidence="6" id="KW-0418">Kinase</keyword>
<evidence type="ECO:0000256" key="5">
    <source>
        <dbReference type="ARBA" id="ARBA00022741"/>
    </source>
</evidence>
<dbReference type="GO" id="GO:0019441">
    <property type="term" value="P:L-tryptophan catabolic process to kynurenine"/>
    <property type="evidence" value="ECO:0007669"/>
    <property type="project" value="InterPro"/>
</dbReference>
<keyword evidence="4" id="KW-0808">Transferase</keyword>
<feature type="compositionally biased region" description="Acidic residues" evidence="10">
    <location>
        <begin position="243"/>
        <end position="255"/>
    </location>
</feature>
<evidence type="ECO:0000256" key="4">
    <source>
        <dbReference type="ARBA" id="ARBA00022679"/>
    </source>
</evidence>
<dbReference type="OrthoDB" id="9332038at2759"/>
<feature type="compositionally biased region" description="Acidic residues" evidence="10">
    <location>
        <begin position="858"/>
        <end position="876"/>
    </location>
</feature>
<dbReference type="Gene3D" id="1.10.10.60">
    <property type="entry name" value="Homeodomain-like"/>
    <property type="match status" value="1"/>
</dbReference>
<feature type="compositionally biased region" description="Acidic residues" evidence="10">
    <location>
        <begin position="435"/>
        <end position="445"/>
    </location>
</feature>
<dbReference type="Pfam" id="PF00069">
    <property type="entry name" value="Pkinase"/>
    <property type="match status" value="1"/>
</dbReference>
<dbReference type="InterPro" id="IPR050494">
    <property type="entry name" value="Ser_Thr_dual-spec_kinase"/>
</dbReference>
<feature type="compositionally biased region" description="Polar residues" evidence="10">
    <location>
        <begin position="764"/>
        <end position="777"/>
    </location>
</feature>
<dbReference type="InterPro" id="IPR009057">
    <property type="entry name" value="Homeodomain-like_sf"/>
</dbReference>
<evidence type="ECO:0000256" key="8">
    <source>
        <dbReference type="ARBA" id="ARBA00023596"/>
    </source>
</evidence>
<gene>
    <name evidence="12" type="ORF">EW146_g97</name>
</gene>